<keyword evidence="8" id="KW-1185">Reference proteome</keyword>
<accession>A0ABV8NUE9</accession>
<comment type="similarity">
    <text evidence="1 2">Belongs to the peptidase M16 family.</text>
</comment>
<evidence type="ECO:0000313" key="8">
    <source>
        <dbReference type="Proteomes" id="UP001595848"/>
    </source>
</evidence>
<keyword evidence="4" id="KW-0732">Signal</keyword>
<dbReference type="RefSeq" id="WP_217964223.1">
    <property type="nucleotide sequence ID" value="NZ_JAHTBN010000003.1"/>
</dbReference>
<dbReference type="EMBL" id="JBHSBV010000002">
    <property type="protein sequence ID" value="MFC4200531.1"/>
    <property type="molecule type" value="Genomic_DNA"/>
</dbReference>
<evidence type="ECO:0000256" key="1">
    <source>
        <dbReference type="ARBA" id="ARBA00007261"/>
    </source>
</evidence>
<evidence type="ECO:0000259" key="5">
    <source>
        <dbReference type="Pfam" id="PF00675"/>
    </source>
</evidence>
<name>A0ABV8NUE9_9BURK</name>
<feature type="signal peptide" evidence="4">
    <location>
        <begin position="1"/>
        <end position="27"/>
    </location>
</feature>
<evidence type="ECO:0000256" key="4">
    <source>
        <dbReference type="SAM" id="SignalP"/>
    </source>
</evidence>
<dbReference type="Pfam" id="PF00675">
    <property type="entry name" value="Peptidase_M16"/>
    <property type="match status" value="1"/>
</dbReference>
<feature type="compositionally biased region" description="Low complexity" evidence="3">
    <location>
        <begin position="967"/>
        <end position="997"/>
    </location>
</feature>
<sequence>MTTFTHRTVSYLGLLLAGLLAAGPAGAASSGAAASAPQAPAATSGASVSAPGATNAGAGTAAAAAPAPHATSGAPLALPAGISAGPSVEGVSQYTLNNGLRVLLSPDDSKPTTTVNMTYLVGARQENYGQTGMAHLLEHMLFRGTPKLHNALAAFSQRGLRANGSTTSDRTNFYASFAANPKTLSWFLDWQADAMENALISKSDLDSEMTVVRNEMESGENNPFQILTQKMQATAYQWHNYGHATIGARSDVENVDIGQLRAFYKEYYQPDNAVLIVSGKFDPQATLRTIAAAFGKIPRPTRVLPPEYTVEPVQDGEREVVLRRHGGSPLVAAMYHIPQAASADYTPLDLGVSMLADTPSGPLYHALVGQNLASGVFGYTAARLQPGYAMFGAQLDKGMDQQRALQVLNQTLESVAQHPFTEEDLSRIKNQWLTGWQQVYADPASMADALSEASAAGDWRLFFLQRDRVQQATLADVQHVTQAYLVRSNRTDGLYIPTAKPERAPEPAKVDLAALFKHYKGKPVPTATAAFDPTPAHIDASTQLSTLKLANGDVKLALLPKATRGGLVEARLLIRFGNADTLKGKRTAANAVAALLDRGTDKLTRQQIDDKLTALQANVNFDGSGGTVAASLSTTREHLPQVIALVMDMVRHASFPDKELGEFQREMASTISDAQSDPTALASRTLARYMNPWPSDDIRYTPTFAEALARIQALKRQDLVDFHNQFYGAGDIEFSAVGDFDAQAVKQALTQALQGWRKAPPYTRLADPYRAVAPKEFLIDTPDKANSFYLADLPIEMQDTDPRYVALYVANYLLGGSGNSRLWNRVRVQEGLSYDVHSRLSVSSHEASGDWTIYAIQAPQNARRVQQAVHEELARALRDGYTDQEVKEAVHAILNFRKLGRAQDGSLADAWIDYMDEGRNFTWSQQQDDKLAALTAADVNAALRAVLKPADFSSALAADEKRLAEGATPAHPVAPAPKAAANADAAEMQARQAAELR</sequence>
<feature type="region of interest" description="Disordered" evidence="3">
    <location>
        <begin position="963"/>
        <end position="997"/>
    </location>
</feature>
<feature type="domain" description="Peptidase M16 C-terminal" evidence="6">
    <location>
        <begin position="255"/>
        <end position="431"/>
    </location>
</feature>
<protein>
    <submittedName>
        <fullName evidence="7">M16 family metallopeptidase</fullName>
    </submittedName>
</protein>
<evidence type="ECO:0000256" key="2">
    <source>
        <dbReference type="RuleBase" id="RU004447"/>
    </source>
</evidence>
<dbReference type="InterPro" id="IPR007863">
    <property type="entry name" value="Peptidase_M16_C"/>
</dbReference>
<gene>
    <name evidence="7" type="ORF">ACFOY1_06155</name>
</gene>
<dbReference type="Pfam" id="PF05193">
    <property type="entry name" value="Peptidase_M16_C"/>
    <property type="match status" value="2"/>
</dbReference>
<organism evidence="7 8">
    <name type="scientific">Candidimonas humi</name>
    <dbReference type="NCBI Taxonomy" id="683355"/>
    <lineage>
        <taxon>Bacteria</taxon>
        <taxon>Pseudomonadati</taxon>
        <taxon>Pseudomonadota</taxon>
        <taxon>Betaproteobacteria</taxon>
        <taxon>Burkholderiales</taxon>
        <taxon>Alcaligenaceae</taxon>
        <taxon>Candidimonas</taxon>
    </lineage>
</organism>
<dbReference type="InterPro" id="IPR001431">
    <property type="entry name" value="Pept_M16_Zn_BS"/>
</dbReference>
<proteinExistence type="inferred from homology"/>
<feature type="chain" id="PRO_5045062354" evidence="4">
    <location>
        <begin position="28"/>
        <end position="997"/>
    </location>
</feature>
<dbReference type="PANTHER" id="PTHR11851:SF49">
    <property type="entry name" value="MITOCHONDRIAL-PROCESSING PEPTIDASE SUBUNIT ALPHA"/>
    <property type="match status" value="1"/>
</dbReference>
<feature type="domain" description="Peptidase M16 C-terminal" evidence="6">
    <location>
        <begin position="714"/>
        <end position="892"/>
    </location>
</feature>
<feature type="domain" description="Peptidase M16 N-terminal" evidence="5">
    <location>
        <begin position="101"/>
        <end position="247"/>
    </location>
</feature>
<reference evidence="8" key="1">
    <citation type="journal article" date="2019" name="Int. J. Syst. Evol. Microbiol.">
        <title>The Global Catalogue of Microorganisms (GCM) 10K type strain sequencing project: providing services to taxonomists for standard genome sequencing and annotation.</title>
        <authorList>
            <consortium name="The Broad Institute Genomics Platform"/>
            <consortium name="The Broad Institute Genome Sequencing Center for Infectious Disease"/>
            <person name="Wu L."/>
            <person name="Ma J."/>
        </authorList>
    </citation>
    <scope>NUCLEOTIDE SEQUENCE [LARGE SCALE GENOMIC DNA]</scope>
    <source>
        <strain evidence="8">LMG 24813</strain>
    </source>
</reference>
<evidence type="ECO:0000313" key="7">
    <source>
        <dbReference type="EMBL" id="MFC4200531.1"/>
    </source>
</evidence>
<dbReference type="InterPro" id="IPR011765">
    <property type="entry name" value="Pept_M16_N"/>
</dbReference>
<dbReference type="Proteomes" id="UP001595848">
    <property type="component" value="Unassembled WGS sequence"/>
</dbReference>
<dbReference type="InterPro" id="IPR050361">
    <property type="entry name" value="MPP/UQCRC_Complex"/>
</dbReference>
<evidence type="ECO:0000256" key="3">
    <source>
        <dbReference type="SAM" id="MobiDB-lite"/>
    </source>
</evidence>
<comment type="caution">
    <text evidence="7">The sequence shown here is derived from an EMBL/GenBank/DDBJ whole genome shotgun (WGS) entry which is preliminary data.</text>
</comment>
<evidence type="ECO:0000259" key="6">
    <source>
        <dbReference type="Pfam" id="PF05193"/>
    </source>
</evidence>
<dbReference type="PROSITE" id="PS00143">
    <property type="entry name" value="INSULINASE"/>
    <property type="match status" value="1"/>
</dbReference>
<dbReference type="PANTHER" id="PTHR11851">
    <property type="entry name" value="METALLOPROTEASE"/>
    <property type="match status" value="1"/>
</dbReference>